<keyword evidence="2" id="KW-0808">Transferase</keyword>
<evidence type="ECO:0000313" key="2">
    <source>
        <dbReference type="EMBL" id="PWA52734.1"/>
    </source>
</evidence>
<keyword evidence="3" id="KW-1185">Reference proteome</keyword>
<keyword evidence="2" id="KW-0695">RNA-directed DNA polymerase</keyword>
<dbReference type="PANTHER" id="PTHR33116">
    <property type="entry name" value="REVERSE TRANSCRIPTASE ZINC-BINDING DOMAIN-CONTAINING PROTEIN-RELATED-RELATED"/>
    <property type="match status" value="1"/>
</dbReference>
<comment type="caution">
    <text evidence="2">The sequence shown here is derived from an EMBL/GenBank/DDBJ whole genome shotgun (WGS) entry which is preliminary data.</text>
</comment>
<dbReference type="Pfam" id="PF13966">
    <property type="entry name" value="zf-RVT"/>
    <property type="match status" value="1"/>
</dbReference>
<dbReference type="GO" id="GO:0003964">
    <property type="term" value="F:RNA-directed DNA polymerase activity"/>
    <property type="evidence" value="ECO:0007669"/>
    <property type="project" value="UniProtKB-KW"/>
</dbReference>
<proteinExistence type="predicted"/>
<dbReference type="PANTHER" id="PTHR33116:SF84">
    <property type="entry name" value="RNA-DIRECTED DNA POLYMERASE"/>
    <property type="match status" value="1"/>
</dbReference>
<reference evidence="2 3" key="1">
    <citation type="journal article" date="2018" name="Mol. Plant">
        <title>The genome of Artemisia annua provides insight into the evolution of Asteraceae family and artemisinin biosynthesis.</title>
        <authorList>
            <person name="Shen Q."/>
            <person name="Zhang L."/>
            <person name="Liao Z."/>
            <person name="Wang S."/>
            <person name="Yan T."/>
            <person name="Shi P."/>
            <person name="Liu M."/>
            <person name="Fu X."/>
            <person name="Pan Q."/>
            <person name="Wang Y."/>
            <person name="Lv Z."/>
            <person name="Lu X."/>
            <person name="Zhang F."/>
            <person name="Jiang W."/>
            <person name="Ma Y."/>
            <person name="Chen M."/>
            <person name="Hao X."/>
            <person name="Li L."/>
            <person name="Tang Y."/>
            <person name="Lv G."/>
            <person name="Zhou Y."/>
            <person name="Sun X."/>
            <person name="Brodelius P.E."/>
            <person name="Rose J.K.C."/>
            <person name="Tang K."/>
        </authorList>
    </citation>
    <scope>NUCLEOTIDE SEQUENCE [LARGE SCALE GENOMIC DNA]</scope>
    <source>
        <strain evidence="3">cv. Huhao1</strain>
        <tissue evidence="2">Leaf</tissue>
    </source>
</reference>
<dbReference type="EMBL" id="PKPP01007679">
    <property type="protein sequence ID" value="PWA52734.1"/>
    <property type="molecule type" value="Genomic_DNA"/>
</dbReference>
<dbReference type="STRING" id="35608.A0A2U1LUT3"/>
<dbReference type="AlphaFoldDB" id="A0A2U1LUT3"/>
<keyword evidence="2" id="KW-0548">Nucleotidyltransferase</keyword>
<dbReference type="InterPro" id="IPR026960">
    <property type="entry name" value="RVT-Znf"/>
</dbReference>
<evidence type="ECO:0000313" key="3">
    <source>
        <dbReference type="Proteomes" id="UP000245207"/>
    </source>
</evidence>
<gene>
    <name evidence="2" type="ORF">CTI12_AA450580</name>
</gene>
<organism evidence="2 3">
    <name type="scientific">Artemisia annua</name>
    <name type="common">Sweet wormwood</name>
    <dbReference type="NCBI Taxonomy" id="35608"/>
    <lineage>
        <taxon>Eukaryota</taxon>
        <taxon>Viridiplantae</taxon>
        <taxon>Streptophyta</taxon>
        <taxon>Embryophyta</taxon>
        <taxon>Tracheophyta</taxon>
        <taxon>Spermatophyta</taxon>
        <taxon>Magnoliopsida</taxon>
        <taxon>eudicotyledons</taxon>
        <taxon>Gunneridae</taxon>
        <taxon>Pentapetalae</taxon>
        <taxon>asterids</taxon>
        <taxon>campanulids</taxon>
        <taxon>Asterales</taxon>
        <taxon>Asteraceae</taxon>
        <taxon>Asteroideae</taxon>
        <taxon>Anthemideae</taxon>
        <taxon>Artemisiinae</taxon>
        <taxon>Artemisia</taxon>
    </lineage>
</organism>
<sequence>MIVQLQNIVLDDNKRDQIAWKSRNGRLGKFKVQSAYFDLQDENTEVKWWKLVWFSQNIPKHSFVLWMAILNKLNTQDKVRSWGSYDLMVCPLCYSDMDSHSHLFFKCGYAKKFWEKMLLKMGSKCNTLEWNGLINEFASQSNGNTIGSIIRRLCLAISVYLIWQERNCRIFRNECKEWEDLFNMGCEIVKLRLLSLTRKPSKEVFKAQADWEISYDLYRTLEHHKSVRMRVVTQTHSYTHSLSLYIFQFFFCHIFHSSGVPTSQLLCITIVIHYVLCPNDHHMAATHIIGWRKVAAKNVHLLLAQKVSKEIGFHLPKVNLGVGKSNHILSASCMMVSTRDLTYLTCEGATLGPRSDVLKNWCLLNISLSVFGANASVSICSVRNASFFSSIFSILKKHNLDVRSASIHSDYAKTMCLMNLRVNAPIEIAHIFPYEDVFKITIDDINYAYRQRLEAPELDNIMRFFAYVSLGF</sequence>
<dbReference type="Proteomes" id="UP000245207">
    <property type="component" value="Unassembled WGS sequence"/>
</dbReference>
<evidence type="ECO:0000259" key="1">
    <source>
        <dbReference type="Pfam" id="PF13966"/>
    </source>
</evidence>
<feature type="domain" description="Reverse transcriptase zinc-binding" evidence="1">
    <location>
        <begin position="30"/>
        <end position="114"/>
    </location>
</feature>
<protein>
    <submittedName>
        <fullName evidence="2">Reverse transcriptase zinc-binding domain-containing protein</fullName>
    </submittedName>
</protein>
<dbReference type="OrthoDB" id="1937542at2759"/>
<accession>A0A2U1LUT3</accession>
<name>A0A2U1LUT3_ARTAN</name>